<sequence>MVEAARTALVIGASRGIGAATARGLLKVGYRTAGTHRGGGSVPTGTVGIEMDVRDAGSISAGVREAVALLGRLDVLVVAAGITRDKLLLRMSEQDLSEVMQVNAIGPMLACKAALEPMMRQRDGSIVLVSSISVKYGVAGQCNYTASKGALEAFARSMAREYADRNIRVNVVAPGATDTDMMANVSQQARAAMLEGIPLKRLGTADEMASAIIHTAENTYMSGATIPVAGGI</sequence>
<dbReference type="Pfam" id="PF00106">
    <property type="entry name" value="adh_short"/>
    <property type="match status" value="1"/>
</dbReference>
<protein>
    <submittedName>
        <fullName evidence="5">SDR family NAD(P)-dependent oxidoreductase</fullName>
    </submittedName>
</protein>
<accession>A0ABW4V3Y3</accession>
<dbReference type="PROSITE" id="PS00061">
    <property type="entry name" value="ADH_SHORT"/>
    <property type="match status" value="1"/>
</dbReference>
<dbReference type="PANTHER" id="PTHR42760">
    <property type="entry name" value="SHORT-CHAIN DEHYDROGENASES/REDUCTASES FAMILY MEMBER"/>
    <property type="match status" value="1"/>
</dbReference>
<evidence type="ECO:0000256" key="2">
    <source>
        <dbReference type="ARBA" id="ARBA00023002"/>
    </source>
</evidence>
<evidence type="ECO:0000313" key="5">
    <source>
        <dbReference type="EMBL" id="MFD2024137.1"/>
    </source>
</evidence>
<comment type="similarity">
    <text evidence="1 3">Belongs to the short-chain dehydrogenases/reductases (SDR) family.</text>
</comment>
<dbReference type="PRINTS" id="PR00080">
    <property type="entry name" value="SDRFAMILY"/>
</dbReference>
<dbReference type="SUPFAM" id="SSF51735">
    <property type="entry name" value="NAD(P)-binding Rossmann-fold domains"/>
    <property type="match status" value="1"/>
</dbReference>
<dbReference type="RefSeq" id="WP_377183895.1">
    <property type="nucleotide sequence ID" value="NZ_JBHUHF010000001.1"/>
</dbReference>
<evidence type="ECO:0000256" key="1">
    <source>
        <dbReference type="ARBA" id="ARBA00006484"/>
    </source>
</evidence>
<evidence type="ECO:0000313" key="6">
    <source>
        <dbReference type="Proteomes" id="UP001597338"/>
    </source>
</evidence>
<dbReference type="Proteomes" id="UP001597338">
    <property type="component" value="Unassembled WGS sequence"/>
</dbReference>
<keyword evidence="2" id="KW-0560">Oxidoreductase</keyword>
<organism evidence="5 6">
    <name type="scientific">Promicromonospora aerolata</name>
    <dbReference type="NCBI Taxonomy" id="195749"/>
    <lineage>
        <taxon>Bacteria</taxon>
        <taxon>Bacillati</taxon>
        <taxon>Actinomycetota</taxon>
        <taxon>Actinomycetes</taxon>
        <taxon>Micrococcales</taxon>
        <taxon>Promicromonosporaceae</taxon>
        <taxon>Promicromonospora</taxon>
    </lineage>
</organism>
<evidence type="ECO:0000256" key="3">
    <source>
        <dbReference type="RuleBase" id="RU000363"/>
    </source>
</evidence>
<dbReference type="InterPro" id="IPR002347">
    <property type="entry name" value="SDR_fam"/>
</dbReference>
<dbReference type="SMART" id="SM00822">
    <property type="entry name" value="PKS_KR"/>
    <property type="match status" value="1"/>
</dbReference>
<name>A0ABW4V3Y3_9MICO</name>
<evidence type="ECO:0000259" key="4">
    <source>
        <dbReference type="SMART" id="SM00822"/>
    </source>
</evidence>
<dbReference type="InterPro" id="IPR020904">
    <property type="entry name" value="Sc_DH/Rdtase_CS"/>
</dbReference>
<dbReference type="EMBL" id="JBHUHF010000001">
    <property type="protein sequence ID" value="MFD2024137.1"/>
    <property type="molecule type" value="Genomic_DNA"/>
</dbReference>
<comment type="caution">
    <text evidence="5">The sequence shown here is derived from an EMBL/GenBank/DDBJ whole genome shotgun (WGS) entry which is preliminary data.</text>
</comment>
<proteinExistence type="inferred from homology"/>
<dbReference type="PANTHER" id="PTHR42760:SF133">
    <property type="entry name" value="3-OXOACYL-[ACYL-CARRIER-PROTEIN] REDUCTASE"/>
    <property type="match status" value="1"/>
</dbReference>
<keyword evidence="6" id="KW-1185">Reference proteome</keyword>
<dbReference type="PRINTS" id="PR00081">
    <property type="entry name" value="GDHRDH"/>
</dbReference>
<reference evidence="6" key="1">
    <citation type="journal article" date="2019" name="Int. J. Syst. Evol. Microbiol.">
        <title>The Global Catalogue of Microorganisms (GCM) 10K type strain sequencing project: providing services to taxonomists for standard genome sequencing and annotation.</title>
        <authorList>
            <consortium name="The Broad Institute Genomics Platform"/>
            <consortium name="The Broad Institute Genome Sequencing Center for Infectious Disease"/>
            <person name="Wu L."/>
            <person name="Ma J."/>
        </authorList>
    </citation>
    <scope>NUCLEOTIDE SEQUENCE [LARGE SCALE GENOMIC DNA]</scope>
    <source>
        <strain evidence="6">CCM 7043</strain>
    </source>
</reference>
<dbReference type="InterPro" id="IPR057326">
    <property type="entry name" value="KR_dom"/>
</dbReference>
<feature type="domain" description="Ketoreductase" evidence="4">
    <location>
        <begin position="6"/>
        <end position="175"/>
    </location>
</feature>
<dbReference type="InterPro" id="IPR036291">
    <property type="entry name" value="NAD(P)-bd_dom_sf"/>
</dbReference>
<gene>
    <name evidence="5" type="ORF">ACFSL2_01280</name>
</gene>
<dbReference type="Gene3D" id="3.40.50.720">
    <property type="entry name" value="NAD(P)-binding Rossmann-like Domain"/>
    <property type="match status" value="1"/>
</dbReference>